<evidence type="ECO:0000256" key="7">
    <source>
        <dbReference type="ARBA" id="ARBA00022801"/>
    </source>
</evidence>
<dbReference type="GO" id="GO:0016787">
    <property type="term" value="F:hydrolase activity"/>
    <property type="evidence" value="ECO:0007669"/>
    <property type="project" value="UniProtKB-KW"/>
</dbReference>
<dbReference type="SUPFAM" id="SSF46919">
    <property type="entry name" value="N-terminal Zn binding domain of HIV integrase"/>
    <property type="match status" value="1"/>
</dbReference>
<dbReference type="PANTHER" id="PTHR41694">
    <property type="entry name" value="ENDOGENOUS RETROVIRUS GROUP K MEMBER POL PROTEIN"/>
    <property type="match status" value="1"/>
</dbReference>
<dbReference type="GO" id="GO:0003964">
    <property type="term" value="F:RNA-directed DNA polymerase activity"/>
    <property type="evidence" value="ECO:0007669"/>
    <property type="project" value="UniProtKB-KW"/>
</dbReference>
<keyword evidence="9" id="KW-0862">Zinc</keyword>
<proteinExistence type="predicted"/>
<evidence type="ECO:0000259" key="11">
    <source>
        <dbReference type="PROSITE" id="PS50994"/>
    </source>
</evidence>
<comment type="caution">
    <text evidence="12">The sequence shown here is derived from an EMBL/GenBank/DDBJ whole genome shotgun (WGS) entry which is preliminary data.</text>
</comment>
<keyword evidence="6" id="KW-0255">Endonuclease</keyword>
<evidence type="ECO:0000256" key="6">
    <source>
        <dbReference type="ARBA" id="ARBA00022759"/>
    </source>
</evidence>
<dbReference type="SUPFAM" id="SSF53098">
    <property type="entry name" value="Ribonuclease H-like"/>
    <property type="match status" value="1"/>
</dbReference>
<keyword evidence="7" id="KW-0378">Hydrolase</keyword>
<gene>
    <name evidence="12" type="primary">Ervk8</name>
    <name evidence="12" type="ORF">CALBOR_R15307</name>
</gene>
<feature type="domain" description="Integrase-type" evidence="10">
    <location>
        <begin position="21"/>
        <end position="62"/>
    </location>
</feature>
<evidence type="ECO:0000256" key="8">
    <source>
        <dbReference type="ARBA" id="ARBA00022918"/>
    </source>
</evidence>
<protein>
    <recommendedName>
        <fullName evidence="1">RNA-directed DNA polymerase</fullName>
        <ecNumber evidence="1">2.7.7.49</ecNumber>
    </recommendedName>
</protein>
<evidence type="ECO:0000256" key="2">
    <source>
        <dbReference type="ARBA" id="ARBA00022679"/>
    </source>
</evidence>
<keyword evidence="13" id="KW-1185">Reference proteome</keyword>
<sequence>LFEGNHRIDTLVSPATVVVPRVHQQARLSHSFYHQSAKALAKQFKITLNQARNIIAACPHCAPLPASLPHGVNPRGLKALELWQTDITFFKSFKNLQHIHVTVDTFSHMIWATAQ</sequence>
<dbReference type="GO" id="GO:0035613">
    <property type="term" value="F:RNA stem-loop binding"/>
    <property type="evidence" value="ECO:0007669"/>
    <property type="project" value="TreeGrafter"/>
</dbReference>
<dbReference type="PROSITE" id="PS50994">
    <property type="entry name" value="INTEGRASE"/>
    <property type="match status" value="1"/>
</dbReference>
<dbReference type="GO" id="GO:0008270">
    <property type="term" value="F:zinc ion binding"/>
    <property type="evidence" value="ECO:0007669"/>
    <property type="project" value="UniProtKB-KW"/>
</dbReference>
<accession>A0A7L3Y457</accession>
<evidence type="ECO:0000256" key="1">
    <source>
        <dbReference type="ARBA" id="ARBA00012493"/>
    </source>
</evidence>
<dbReference type="PANTHER" id="PTHR41694:SF3">
    <property type="entry name" value="RNA-DIRECTED DNA POLYMERASE-RELATED"/>
    <property type="match status" value="1"/>
</dbReference>
<dbReference type="Pfam" id="PF02022">
    <property type="entry name" value="Integrase_Zn"/>
    <property type="match status" value="1"/>
</dbReference>
<evidence type="ECO:0000256" key="5">
    <source>
        <dbReference type="ARBA" id="ARBA00022723"/>
    </source>
</evidence>
<dbReference type="Gene3D" id="3.30.420.10">
    <property type="entry name" value="Ribonuclease H-like superfamily/Ribonuclease H"/>
    <property type="match status" value="1"/>
</dbReference>
<dbReference type="InterPro" id="IPR017856">
    <property type="entry name" value="Integrase-like_N"/>
</dbReference>
<keyword evidence="5" id="KW-0479">Metal-binding</keyword>
<dbReference type="AlphaFoldDB" id="A0A7L3Y457"/>
<feature type="domain" description="Integrase catalytic" evidence="11">
    <location>
        <begin position="70"/>
        <end position="115"/>
    </location>
</feature>
<feature type="non-terminal residue" evidence="12">
    <location>
        <position position="115"/>
    </location>
</feature>
<dbReference type="InterPro" id="IPR003308">
    <property type="entry name" value="Integrase_Zn-bd_dom_N"/>
</dbReference>
<dbReference type="InterPro" id="IPR001584">
    <property type="entry name" value="Integrase_cat-core"/>
</dbReference>
<dbReference type="Gene3D" id="1.10.10.200">
    <property type="match status" value="1"/>
</dbReference>
<dbReference type="PROSITE" id="PS50876">
    <property type="entry name" value="ZF_INTEGRASE"/>
    <property type="match status" value="1"/>
</dbReference>
<evidence type="ECO:0000313" key="13">
    <source>
        <dbReference type="Proteomes" id="UP000535403"/>
    </source>
</evidence>
<keyword evidence="3" id="KW-0548">Nucleotidyltransferase</keyword>
<name>A0A7L3Y457_9AVES</name>
<dbReference type="EC" id="2.7.7.49" evidence="1"/>
<dbReference type="InterPro" id="IPR012337">
    <property type="entry name" value="RNaseH-like_sf"/>
</dbReference>
<evidence type="ECO:0000313" key="12">
    <source>
        <dbReference type="EMBL" id="NXV96462.1"/>
    </source>
</evidence>
<reference evidence="12 13" key="1">
    <citation type="submission" date="2019-09" db="EMBL/GenBank/DDBJ databases">
        <title>Bird 10,000 Genomes (B10K) Project - Family phase.</title>
        <authorList>
            <person name="Zhang G."/>
        </authorList>
    </citation>
    <scope>NUCLEOTIDE SEQUENCE [LARGE SCALE GENOMIC DNA]</scope>
    <source>
        <strain evidence="12">OUT-0025</strain>
        <tissue evidence="12">Blood</tissue>
    </source>
</reference>
<evidence type="ECO:0000256" key="9">
    <source>
        <dbReference type="PROSITE-ProRule" id="PRU00450"/>
    </source>
</evidence>
<dbReference type="GO" id="GO:0015074">
    <property type="term" value="P:DNA integration"/>
    <property type="evidence" value="ECO:0007669"/>
    <property type="project" value="InterPro"/>
</dbReference>
<dbReference type="EMBL" id="VZUG01035572">
    <property type="protein sequence ID" value="NXV96462.1"/>
    <property type="molecule type" value="Genomic_DNA"/>
</dbReference>
<keyword evidence="8" id="KW-0695">RNA-directed DNA polymerase</keyword>
<dbReference type="InterPro" id="IPR036397">
    <property type="entry name" value="RNaseH_sf"/>
</dbReference>
<keyword evidence="2" id="KW-0808">Transferase</keyword>
<dbReference type="GO" id="GO:0004519">
    <property type="term" value="F:endonuclease activity"/>
    <property type="evidence" value="ECO:0007669"/>
    <property type="project" value="UniProtKB-KW"/>
</dbReference>
<evidence type="ECO:0000256" key="4">
    <source>
        <dbReference type="ARBA" id="ARBA00022722"/>
    </source>
</evidence>
<keyword evidence="4" id="KW-0540">Nuclease</keyword>
<feature type="non-terminal residue" evidence="12">
    <location>
        <position position="1"/>
    </location>
</feature>
<organism evidence="12 13">
    <name type="scientific">Calonectris borealis</name>
    <name type="common">Cory's shearwater</name>
    <dbReference type="NCBI Taxonomy" id="1323832"/>
    <lineage>
        <taxon>Eukaryota</taxon>
        <taxon>Metazoa</taxon>
        <taxon>Chordata</taxon>
        <taxon>Craniata</taxon>
        <taxon>Vertebrata</taxon>
        <taxon>Euteleostomi</taxon>
        <taxon>Archelosauria</taxon>
        <taxon>Archosauria</taxon>
        <taxon>Dinosauria</taxon>
        <taxon>Saurischia</taxon>
        <taxon>Theropoda</taxon>
        <taxon>Coelurosauria</taxon>
        <taxon>Aves</taxon>
        <taxon>Neognathae</taxon>
        <taxon>Neoaves</taxon>
        <taxon>Aequornithes</taxon>
        <taxon>Procellariiformes</taxon>
        <taxon>Procellariidae</taxon>
        <taxon>Calonectris</taxon>
    </lineage>
</organism>
<evidence type="ECO:0000259" key="10">
    <source>
        <dbReference type="PROSITE" id="PS50876"/>
    </source>
</evidence>
<keyword evidence="9" id="KW-0863">Zinc-finger</keyword>
<evidence type="ECO:0000256" key="3">
    <source>
        <dbReference type="ARBA" id="ARBA00022695"/>
    </source>
</evidence>
<dbReference type="Proteomes" id="UP000535403">
    <property type="component" value="Unassembled WGS sequence"/>
</dbReference>